<feature type="non-terminal residue" evidence="1">
    <location>
        <position position="52"/>
    </location>
</feature>
<comment type="caution">
    <text evidence="1">The sequence shown here is derived from an EMBL/GenBank/DDBJ whole genome shotgun (WGS) entry which is preliminary data.</text>
</comment>
<dbReference type="Proteomes" id="UP000004903">
    <property type="component" value="Unassembled WGS sequence"/>
</dbReference>
<evidence type="ECO:0000313" key="1">
    <source>
        <dbReference type="EMBL" id="EHC79682.1"/>
    </source>
</evidence>
<dbReference type="EMBL" id="AFCT01002057">
    <property type="protein sequence ID" value="EHC79682.1"/>
    <property type="molecule type" value="Genomic_DNA"/>
</dbReference>
<sequence>MVPASGLANAFMSMSSIIGMVGHSEILQEITSLLKRSIWAQCTFDLYTLHTS</sequence>
<protein>
    <submittedName>
        <fullName evidence="1">Uncharacterized protein</fullName>
    </submittedName>
</protein>
<organism evidence="1 2">
    <name type="scientific">Salmonella enterica subsp. enterica serovar Rubislaw str. A4-653</name>
    <dbReference type="NCBI Taxonomy" id="913081"/>
    <lineage>
        <taxon>Bacteria</taxon>
        <taxon>Pseudomonadati</taxon>
        <taxon>Pseudomonadota</taxon>
        <taxon>Gammaproteobacteria</taxon>
        <taxon>Enterobacterales</taxon>
        <taxon>Enterobacteriaceae</taxon>
        <taxon>Salmonella</taxon>
    </lineage>
</organism>
<dbReference type="AlphaFoldDB" id="G5QRD7"/>
<gene>
    <name evidence="1" type="ORF">LTSERUB_5706</name>
</gene>
<accession>G5QRD7</accession>
<reference evidence="1 2" key="1">
    <citation type="journal article" date="2011" name="BMC Genomics">
        <title>Genome sequencing reveals diversification of virulence factor content and possible host adaptation in distinct subpopulations of Salmonella enterica.</title>
        <authorList>
            <person name="den Bakker H.C."/>
            <person name="Moreno Switt A.I."/>
            <person name="Govoni G."/>
            <person name="Cummings C.A."/>
            <person name="Ranieri M.L."/>
            <person name="Degoricija L."/>
            <person name="Hoelzer K."/>
            <person name="Rodriguez-Rivera L.D."/>
            <person name="Brown S."/>
            <person name="Bolchacova E."/>
            <person name="Furtado M.R."/>
            <person name="Wiedmann M."/>
        </authorList>
    </citation>
    <scope>NUCLEOTIDE SEQUENCE [LARGE SCALE GENOMIC DNA]</scope>
    <source>
        <strain evidence="1 2">A4-653</strain>
    </source>
</reference>
<name>G5QRD7_SALRU</name>
<proteinExistence type="predicted"/>
<evidence type="ECO:0000313" key="2">
    <source>
        <dbReference type="Proteomes" id="UP000004903"/>
    </source>
</evidence>